<comment type="caution">
    <text evidence="3">The sequence shown here is derived from an EMBL/GenBank/DDBJ whole genome shotgun (WGS) entry which is preliminary data.</text>
</comment>
<proteinExistence type="predicted"/>
<sequence>MLDVEGKDMKKTLVFLAGLFVILGALLACGASSDNTGTSTSSSTTSQTSQQVKHFKVGETVKVGDTWEVTVNSVKTSNGDDIIKPDAGNTFLIVNVTVKNISSKEQNISSLLNFKLKDKDGTEGKDALLTSGVTPAPNGKIAAGDKSKGDLTYQVSASQKSFTLAFEADLLSSGQTVWDLSI</sequence>
<dbReference type="PROSITE" id="PS51257">
    <property type="entry name" value="PROKAR_LIPOPROTEIN"/>
    <property type="match status" value="1"/>
</dbReference>
<keyword evidence="1" id="KW-0732">Signal</keyword>
<evidence type="ECO:0000256" key="1">
    <source>
        <dbReference type="ARBA" id="ARBA00022729"/>
    </source>
</evidence>
<evidence type="ECO:0000313" key="3">
    <source>
        <dbReference type="EMBL" id="EFH87555.1"/>
    </source>
</evidence>
<dbReference type="Proteomes" id="UP000004508">
    <property type="component" value="Unassembled WGS sequence"/>
</dbReference>
<keyword evidence="4" id="KW-1185">Reference proteome</keyword>
<reference evidence="3 4" key="1">
    <citation type="journal article" date="2011" name="Stand. Genomic Sci.">
        <title>Non-contiguous finished genome sequence and contextual data of the filamentous soil bacterium Ktedonobacter racemifer type strain (SOSP1-21).</title>
        <authorList>
            <person name="Chang Y.J."/>
            <person name="Land M."/>
            <person name="Hauser L."/>
            <person name="Chertkov O."/>
            <person name="Del Rio T.G."/>
            <person name="Nolan M."/>
            <person name="Copeland A."/>
            <person name="Tice H."/>
            <person name="Cheng J.F."/>
            <person name="Lucas S."/>
            <person name="Han C."/>
            <person name="Goodwin L."/>
            <person name="Pitluck S."/>
            <person name="Ivanova N."/>
            <person name="Ovchinikova G."/>
            <person name="Pati A."/>
            <person name="Chen A."/>
            <person name="Palaniappan K."/>
            <person name="Mavromatis K."/>
            <person name="Liolios K."/>
            <person name="Brettin T."/>
            <person name="Fiebig A."/>
            <person name="Rohde M."/>
            <person name="Abt B."/>
            <person name="Goker M."/>
            <person name="Detter J.C."/>
            <person name="Woyke T."/>
            <person name="Bristow J."/>
            <person name="Eisen J.A."/>
            <person name="Markowitz V."/>
            <person name="Hugenholtz P."/>
            <person name="Kyrpides N.C."/>
            <person name="Klenk H.P."/>
            <person name="Lapidus A."/>
        </authorList>
    </citation>
    <scope>NUCLEOTIDE SEQUENCE [LARGE SCALE GENOMIC DNA]</scope>
    <source>
        <strain evidence="4">DSM 44963</strain>
    </source>
</reference>
<organism evidence="3 4">
    <name type="scientific">Ktedonobacter racemifer DSM 44963</name>
    <dbReference type="NCBI Taxonomy" id="485913"/>
    <lineage>
        <taxon>Bacteria</taxon>
        <taxon>Bacillati</taxon>
        <taxon>Chloroflexota</taxon>
        <taxon>Ktedonobacteria</taxon>
        <taxon>Ktedonobacterales</taxon>
        <taxon>Ktedonobacteraceae</taxon>
        <taxon>Ktedonobacter</taxon>
    </lineage>
</organism>
<name>D6TPX0_KTERA</name>
<dbReference type="AlphaFoldDB" id="D6TPX0"/>
<dbReference type="InterPro" id="IPR029051">
    <property type="entry name" value="DUF4352"/>
</dbReference>
<evidence type="ECO:0000313" key="4">
    <source>
        <dbReference type="Proteomes" id="UP000004508"/>
    </source>
</evidence>
<feature type="domain" description="DUF4352" evidence="2">
    <location>
        <begin position="55"/>
        <end position="174"/>
    </location>
</feature>
<dbReference type="InParanoid" id="D6TPX0"/>
<accession>D6TPX0</accession>
<evidence type="ECO:0000259" key="2">
    <source>
        <dbReference type="Pfam" id="PF11611"/>
    </source>
</evidence>
<dbReference type="InterPro" id="IPR029050">
    <property type="entry name" value="Immunoprotect_excell_Ig-like"/>
</dbReference>
<dbReference type="FunCoup" id="D6TPX0">
    <property type="interactions" value="12"/>
</dbReference>
<dbReference type="Pfam" id="PF11611">
    <property type="entry name" value="DUF4352"/>
    <property type="match status" value="1"/>
</dbReference>
<gene>
    <name evidence="3" type="ORF">Krac_8889</name>
</gene>
<protein>
    <recommendedName>
        <fullName evidence="2">DUF4352 domain-containing protein</fullName>
    </recommendedName>
</protein>
<dbReference type="Gene3D" id="2.60.40.1240">
    <property type="match status" value="1"/>
</dbReference>
<dbReference type="EMBL" id="ADVG01000002">
    <property type="protein sequence ID" value="EFH87555.1"/>
    <property type="molecule type" value="Genomic_DNA"/>
</dbReference>
<dbReference type="eggNOG" id="ENOG5033ATC">
    <property type="taxonomic scope" value="Bacteria"/>
</dbReference>